<dbReference type="Pfam" id="PF13424">
    <property type="entry name" value="TPR_12"/>
    <property type="match status" value="2"/>
</dbReference>
<evidence type="ECO:0000313" key="5">
    <source>
        <dbReference type="Proteomes" id="UP000009168"/>
    </source>
</evidence>
<dbReference type="PROSITE" id="PS50005">
    <property type="entry name" value="TPR"/>
    <property type="match status" value="1"/>
</dbReference>
<accession>Q22ZD9</accession>
<organism evidence="4 5">
    <name type="scientific">Tetrahymena thermophila (strain SB210)</name>
    <dbReference type="NCBI Taxonomy" id="312017"/>
    <lineage>
        <taxon>Eukaryota</taxon>
        <taxon>Sar</taxon>
        <taxon>Alveolata</taxon>
        <taxon>Ciliophora</taxon>
        <taxon>Intramacronucleata</taxon>
        <taxon>Oligohymenophorea</taxon>
        <taxon>Hymenostomatida</taxon>
        <taxon>Tetrahymenina</taxon>
        <taxon>Tetrahymenidae</taxon>
        <taxon>Tetrahymena</taxon>
    </lineage>
</organism>
<dbReference type="GO" id="GO:0004672">
    <property type="term" value="F:protein kinase activity"/>
    <property type="evidence" value="ECO:0007669"/>
    <property type="project" value="InterPro"/>
</dbReference>
<dbReference type="OrthoDB" id="311289at2759"/>
<dbReference type="SMART" id="SM00028">
    <property type="entry name" value="TPR"/>
    <property type="match status" value="5"/>
</dbReference>
<dbReference type="eggNOG" id="KOG1840">
    <property type="taxonomic scope" value="Eukaryota"/>
</dbReference>
<dbReference type="Gene3D" id="1.25.40.10">
    <property type="entry name" value="Tetratricopeptide repeat domain"/>
    <property type="match status" value="2"/>
</dbReference>
<gene>
    <name evidence="4" type="ORF">TTHERM_00112320</name>
</gene>
<proteinExistence type="predicted"/>
<dbReference type="Gene3D" id="1.10.510.10">
    <property type="entry name" value="Transferase(Phosphotransferase) domain 1"/>
    <property type="match status" value="1"/>
</dbReference>
<dbReference type="STRING" id="312017.Q22ZD9"/>
<keyword evidence="5" id="KW-1185">Reference proteome</keyword>
<name>Q22ZD9_TETTS</name>
<dbReference type="GeneID" id="7824204"/>
<dbReference type="InterPro" id="IPR000719">
    <property type="entry name" value="Prot_kinase_dom"/>
</dbReference>
<dbReference type="SUPFAM" id="SSF48452">
    <property type="entry name" value="TPR-like"/>
    <property type="match status" value="1"/>
</dbReference>
<dbReference type="InterPro" id="IPR011990">
    <property type="entry name" value="TPR-like_helical_dom_sf"/>
</dbReference>
<feature type="repeat" description="TPR" evidence="1">
    <location>
        <begin position="612"/>
        <end position="645"/>
    </location>
</feature>
<dbReference type="EMBL" id="GG662798">
    <property type="protein sequence ID" value="EAR90382.1"/>
    <property type="molecule type" value="Genomic_DNA"/>
</dbReference>
<dbReference type="Pfam" id="PF00069">
    <property type="entry name" value="Pkinase"/>
    <property type="match status" value="1"/>
</dbReference>
<feature type="region of interest" description="Disordered" evidence="2">
    <location>
        <begin position="51"/>
        <end position="71"/>
    </location>
</feature>
<feature type="domain" description="Protein kinase" evidence="3">
    <location>
        <begin position="111"/>
        <end position="371"/>
    </location>
</feature>
<reference evidence="5" key="1">
    <citation type="journal article" date="2006" name="PLoS Biol.">
        <title>Macronuclear genome sequence of the ciliate Tetrahymena thermophila, a model eukaryote.</title>
        <authorList>
            <person name="Eisen J.A."/>
            <person name="Coyne R.S."/>
            <person name="Wu M."/>
            <person name="Wu D."/>
            <person name="Thiagarajan M."/>
            <person name="Wortman J.R."/>
            <person name="Badger J.H."/>
            <person name="Ren Q."/>
            <person name="Amedeo P."/>
            <person name="Jones K.M."/>
            <person name="Tallon L.J."/>
            <person name="Delcher A.L."/>
            <person name="Salzberg S.L."/>
            <person name="Silva J.C."/>
            <person name="Haas B.J."/>
            <person name="Majoros W.H."/>
            <person name="Farzad M."/>
            <person name="Carlton J.M."/>
            <person name="Smith R.K. Jr."/>
            <person name="Garg J."/>
            <person name="Pearlman R.E."/>
            <person name="Karrer K.M."/>
            <person name="Sun L."/>
            <person name="Manning G."/>
            <person name="Elde N.C."/>
            <person name="Turkewitz A.P."/>
            <person name="Asai D.J."/>
            <person name="Wilkes D.E."/>
            <person name="Wang Y."/>
            <person name="Cai H."/>
            <person name="Collins K."/>
            <person name="Stewart B.A."/>
            <person name="Lee S.R."/>
            <person name="Wilamowska K."/>
            <person name="Weinberg Z."/>
            <person name="Ruzzo W.L."/>
            <person name="Wloga D."/>
            <person name="Gaertig J."/>
            <person name="Frankel J."/>
            <person name="Tsao C.-C."/>
            <person name="Gorovsky M.A."/>
            <person name="Keeling P.J."/>
            <person name="Waller R.F."/>
            <person name="Patron N.J."/>
            <person name="Cherry J.M."/>
            <person name="Stover N.A."/>
            <person name="Krieger C.J."/>
            <person name="del Toro C."/>
            <person name="Ryder H.F."/>
            <person name="Williamson S.C."/>
            <person name="Barbeau R.A."/>
            <person name="Hamilton E.P."/>
            <person name="Orias E."/>
        </authorList>
    </citation>
    <scope>NUCLEOTIDE SEQUENCE [LARGE SCALE GENOMIC DNA]</scope>
    <source>
        <strain evidence="5">SB210</strain>
    </source>
</reference>
<evidence type="ECO:0000259" key="3">
    <source>
        <dbReference type="PROSITE" id="PS50011"/>
    </source>
</evidence>
<dbReference type="InterPro" id="IPR019734">
    <property type="entry name" value="TPR_rpt"/>
</dbReference>
<dbReference type="RefSeq" id="XP_001010627.1">
    <property type="nucleotide sequence ID" value="XM_001010627.1"/>
</dbReference>
<dbReference type="PANTHER" id="PTHR19959">
    <property type="entry name" value="KINESIN LIGHT CHAIN"/>
    <property type="match status" value="1"/>
</dbReference>
<protein>
    <submittedName>
        <fullName evidence="4">Tetratricopeptide repeat protein</fullName>
    </submittedName>
</protein>
<dbReference type="HOGENOM" id="CLU_388089_0_0_1"/>
<dbReference type="PROSITE" id="PS50011">
    <property type="entry name" value="PROTEIN_KINASE_DOM"/>
    <property type="match status" value="1"/>
</dbReference>
<evidence type="ECO:0000256" key="1">
    <source>
        <dbReference type="PROSITE-ProRule" id="PRU00339"/>
    </source>
</evidence>
<dbReference type="AlphaFoldDB" id="Q22ZD9"/>
<dbReference type="SMART" id="SM00220">
    <property type="entry name" value="S_TKc"/>
    <property type="match status" value="1"/>
</dbReference>
<keyword evidence="1" id="KW-0802">TPR repeat</keyword>
<evidence type="ECO:0000256" key="2">
    <source>
        <dbReference type="SAM" id="MobiDB-lite"/>
    </source>
</evidence>
<evidence type="ECO:0000313" key="4">
    <source>
        <dbReference type="EMBL" id="EAR90382.1"/>
    </source>
</evidence>
<dbReference type="InParanoid" id="Q22ZD9"/>
<dbReference type="GO" id="GO:0005524">
    <property type="term" value="F:ATP binding"/>
    <property type="evidence" value="ECO:0007669"/>
    <property type="project" value="InterPro"/>
</dbReference>
<sequence length="692" mass="81313">MQTSFLVTKAIDQSCFMDIQENNEMIQNRTICYDQATQIQQAPPIQIDELQDEDNQGSSESTKSNENEEQISPYFISTSPTTLNQNKMRLQPFLSSASRDRLILLFKKENYIKFSSLYESSTNLTLKAFNKDMNQYVVLNIFKGMKDDYLQVKEEHEKVKRIYNNQYLLYVYKIVYYEELFVYVIVSEVYESSLQDELYQIQQQKFQYTPNKAYTLLSQLYFGIAELHTNNIVHKNINPLNILKINDGLYKIGGFGTWRNITKQTLQSFTNQINMKFLSPEFLEKLQNPAIELTSKSDVYSLSAIFLDILLEIKQAEPVNQTPKSNITKQKQNYNPQQEQYISYFKKHLLCFNYKKRIYSYELINLIHQFVKPQENCLKETLKHIGKVLSTPQIDYTQNIQYLMNYKLAISDFRINLMKIYQQKLLPWLGIAQVTAESGYLNEEYGLFKKSLERYQEAIEIYKQIKAGSSDEMIDLLRNIAQVYQKLGDYEKYLEFSMKSLEMAEDLYKNANHIQIICSLHYVSWSYYFLKQGQKALEYAEKALHLRQKIKEIHTASNIQTRSQQFQNMAYTLETVGAANQLVGKRDEALRYFQQSLEELKKSAKGNRPDLAASLNNIGVIYEEMEDYQNSLAYFTQASEMYTKIYGNYHPLLLISKKGILRSLQKLNRIEEINQLEKEILNIESHVQKNNN</sequence>
<dbReference type="Proteomes" id="UP000009168">
    <property type="component" value="Unassembled WGS sequence"/>
</dbReference>
<dbReference type="InterPro" id="IPR011009">
    <property type="entry name" value="Kinase-like_dom_sf"/>
</dbReference>
<dbReference type="PANTHER" id="PTHR19959:SF119">
    <property type="entry name" value="FUNGAL LIPASE-LIKE DOMAIN-CONTAINING PROTEIN"/>
    <property type="match status" value="1"/>
</dbReference>
<dbReference type="SUPFAM" id="SSF56112">
    <property type="entry name" value="Protein kinase-like (PK-like)"/>
    <property type="match status" value="1"/>
</dbReference>
<dbReference type="KEGG" id="tet:TTHERM_00112320"/>